<feature type="compositionally biased region" description="Basic residues" evidence="9">
    <location>
        <begin position="181"/>
        <end position="196"/>
    </location>
</feature>
<dbReference type="OrthoDB" id="2160599at2759"/>
<proteinExistence type="inferred from homology"/>
<protein>
    <recommendedName>
        <fullName evidence="3">Mediator of RNA polymerase II transcription subunit 19</fullName>
    </recommendedName>
    <alternativeName>
        <fullName evidence="8">Mediator complex subunit 19</fullName>
    </alternativeName>
</protein>
<comment type="similarity">
    <text evidence="2">Belongs to the Mediator complex subunit 19 family.</text>
</comment>
<evidence type="ECO:0000256" key="2">
    <source>
        <dbReference type="ARBA" id="ARBA00009259"/>
    </source>
</evidence>
<dbReference type="STRING" id="64571.A0A1Y2GVL1"/>
<dbReference type="GO" id="GO:0003712">
    <property type="term" value="F:transcription coregulator activity"/>
    <property type="evidence" value="ECO:0007669"/>
    <property type="project" value="InterPro"/>
</dbReference>
<feature type="compositionally biased region" description="Basic residues" evidence="9">
    <location>
        <begin position="217"/>
        <end position="230"/>
    </location>
</feature>
<dbReference type="EMBL" id="MCFF01000007">
    <property type="protein sequence ID" value="ORZ26309.1"/>
    <property type="molecule type" value="Genomic_DNA"/>
</dbReference>
<evidence type="ECO:0000313" key="10">
    <source>
        <dbReference type="EMBL" id="ORZ26309.1"/>
    </source>
</evidence>
<keyword evidence="5" id="KW-0010">Activator</keyword>
<gene>
    <name evidence="10" type="ORF">BCR41DRAFT_393503</name>
</gene>
<dbReference type="AlphaFoldDB" id="A0A1Y2GVL1"/>
<feature type="compositionally biased region" description="Basic and acidic residues" evidence="9">
    <location>
        <begin position="255"/>
        <end position="264"/>
    </location>
</feature>
<evidence type="ECO:0000313" key="11">
    <source>
        <dbReference type="Proteomes" id="UP000193648"/>
    </source>
</evidence>
<evidence type="ECO:0000256" key="1">
    <source>
        <dbReference type="ARBA" id="ARBA00004123"/>
    </source>
</evidence>
<evidence type="ECO:0000256" key="4">
    <source>
        <dbReference type="ARBA" id="ARBA00023015"/>
    </source>
</evidence>
<keyword evidence="11" id="KW-1185">Reference proteome</keyword>
<dbReference type="GO" id="GO:0006357">
    <property type="term" value="P:regulation of transcription by RNA polymerase II"/>
    <property type="evidence" value="ECO:0007669"/>
    <property type="project" value="InterPro"/>
</dbReference>
<evidence type="ECO:0000256" key="8">
    <source>
        <dbReference type="ARBA" id="ARBA00032018"/>
    </source>
</evidence>
<dbReference type="InterPro" id="IPR013942">
    <property type="entry name" value="Mediator_Med19_fun"/>
</dbReference>
<name>A0A1Y2GVL1_9FUNG</name>
<organism evidence="10 11">
    <name type="scientific">Lobosporangium transversale</name>
    <dbReference type="NCBI Taxonomy" id="64571"/>
    <lineage>
        <taxon>Eukaryota</taxon>
        <taxon>Fungi</taxon>
        <taxon>Fungi incertae sedis</taxon>
        <taxon>Mucoromycota</taxon>
        <taxon>Mortierellomycotina</taxon>
        <taxon>Mortierellomycetes</taxon>
        <taxon>Mortierellales</taxon>
        <taxon>Mortierellaceae</taxon>
        <taxon>Lobosporangium</taxon>
    </lineage>
</organism>
<dbReference type="GO" id="GO:0016592">
    <property type="term" value="C:mediator complex"/>
    <property type="evidence" value="ECO:0007669"/>
    <property type="project" value="InterPro"/>
</dbReference>
<evidence type="ECO:0000256" key="9">
    <source>
        <dbReference type="SAM" id="MobiDB-lite"/>
    </source>
</evidence>
<sequence length="271" mass="30438">MADNPDSANVQSTSPKLYFIKETRVAKSTIQQLTGSHDLMTTFNLLPLYNRYVKQKNENNEDLPPIEPTYFPFISDLPGKNVIRPGNYIRALLEAPEKSYGPIHTFSSSTLRDGFSLRPGPVPGFDPSVLGTEEDYKHIAKVPAGRGEPFKPASNIDTTSGHAMTGYADPNSVHGSPAHPAHSHHHHHHSHGHHGSKSSTSSPHVDRLERGEEGGREHKHKKKKKKRKHEHDHEHTHHEGEGDSEHRKKKKRKKEREEHGDYGDHSAINIV</sequence>
<dbReference type="Proteomes" id="UP000193648">
    <property type="component" value="Unassembled WGS sequence"/>
</dbReference>
<feature type="compositionally biased region" description="Basic and acidic residues" evidence="9">
    <location>
        <begin position="231"/>
        <end position="246"/>
    </location>
</feature>
<evidence type="ECO:0000256" key="5">
    <source>
        <dbReference type="ARBA" id="ARBA00023159"/>
    </source>
</evidence>
<dbReference type="GeneID" id="33570412"/>
<feature type="compositionally biased region" description="Basic and acidic residues" evidence="9">
    <location>
        <begin position="204"/>
        <end position="216"/>
    </location>
</feature>
<accession>A0A1Y2GVL1</accession>
<comment type="subcellular location">
    <subcellularLocation>
        <location evidence="1">Nucleus</location>
    </subcellularLocation>
</comment>
<dbReference type="RefSeq" id="XP_021884074.1">
    <property type="nucleotide sequence ID" value="XM_022028569.1"/>
</dbReference>
<dbReference type="GO" id="GO:0070847">
    <property type="term" value="C:core mediator complex"/>
    <property type="evidence" value="ECO:0007669"/>
    <property type="project" value="TreeGrafter"/>
</dbReference>
<dbReference type="InParanoid" id="A0A1Y2GVL1"/>
<evidence type="ECO:0000256" key="3">
    <source>
        <dbReference type="ARBA" id="ARBA00019615"/>
    </source>
</evidence>
<reference evidence="10 11" key="1">
    <citation type="submission" date="2016-07" db="EMBL/GenBank/DDBJ databases">
        <title>Pervasive Adenine N6-methylation of Active Genes in Fungi.</title>
        <authorList>
            <consortium name="DOE Joint Genome Institute"/>
            <person name="Mondo S.J."/>
            <person name="Dannebaum R.O."/>
            <person name="Kuo R.C."/>
            <person name="Labutti K."/>
            <person name="Haridas S."/>
            <person name="Kuo A."/>
            <person name="Salamov A."/>
            <person name="Ahrendt S.R."/>
            <person name="Lipzen A."/>
            <person name="Sullivan W."/>
            <person name="Andreopoulos W.B."/>
            <person name="Clum A."/>
            <person name="Lindquist E."/>
            <person name="Daum C."/>
            <person name="Ramamoorthy G.K."/>
            <person name="Gryganskyi A."/>
            <person name="Culley D."/>
            <person name="Magnuson J.K."/>
            <person name="James T.Y."/>
            <person name="O'Malley M.A."/>
            <person name="Stajich J.E."/>
            <person name="Spatafora J.W."/>
            <person name="Visel A."/>
            <person name="Grigoriev I.V."/>
        </authorList>
    </citation>
    <scope>NUCLEOTIDE SEQUENCE [LARGE SCALE GENOMIC DNA]</scope>
    <source>
        <strain evidence="10 11">NRRL 3116</strain>
    </source>
</reference>
<dbReference type="PANTHER" id="PTHR28270">
    <property type="entry name" value="MEDIATOR OF RNA POLYMERASE II TRANSCRIPTION SUBUNIT 19"/>
    <property type="match status" value="1"/>
</dbReference>
<comment type="caution">
    <text evidence="10">The sequence shown here is derived from an EMBL/GenBank/DDBJ whole genome shotgun (WGS) entry which is preliminary data.</text>
</comment>
<keyword evidence="6" id="KW-0804">Transcription</keyword>
<keyword evidence="4" id="KW-0805">Transcription regulation</keyword>
<feature type="region of interest" description="Disordered" evidence="9">
    <location>
        <begin position="140"/>
        <end position="271"/>
    </location>
</feature>
<evidence type="ECO:0000256" key="7">
    <source>
        <dbReference type="ARBA" id="ARBA00023242"/>
    </source>
</evidence>
<dbReference type="PANTHER" id="PTHR28270:SF1">
    <property type="entry name" value="MEDIATOR OF RNA POLYMERASE II TRANSCRIPTION SUBUNIT 19"/>
    <property type="match status" value="1"/>
</dbReference>
<evidence type="ECO:0000256" key="6">
    <source>
        <dbReference type="ARBA" id="ARBA00023163"/>
    </source>
</evidence>
<keyword evidence="7" id="KW-0539">Nucleus</keyword>